<name>A0ABT8AE48_9PROT</name>
<reference evidence="2" key="1">
    <citation type="journal article" date="2019" name="Int. J. Syst. Evol. Microbiol.">
        <title>The Global Catalogue of Microorganisms (GCM) 10K type strain sequencing project: providing services to taxonomists for standard genome sequencing and annotation.</title>
        <authorList>
            <consortium name="The Broad Institute Genomics Platform"/>
            <consortium name="The Broad Institute Genome Sequencing Center for Infectious Disease"/>
            <person name="Wu L."/>
            <person name="Ma J."/>
        </authorList>
    </citation>
    <scope>NUCLEOTIDE SEQUENCE [LARGE SCALE GENOMIC DNA]</scope>
    <source>
        <strain evidence="2">CECT 7131</strain>
    </source>
</reference>
<comment type="caution">
    <text evidence="1">The sequence shown here is derived from an EMBL/GenBank/DDBJ whole genome shotgun (WGS) entry which is preliminary data.</text>
</comment>
<dbReference type="EMBL" id="JAUFPN010000200">
    <property type="protein sequence ID" value="MDN3568011.1"/>
    <property type="molecule type" value="Genomic_DNA"/>
</dbReference>
<evidence type="ECO:0000313" key="2">
    <source>
        <dbReference type="Proteomes" id="UP001529369"/>
    </source>
</evidence>
<proteinExistence type="predicted"/>
<organism evidence="1 2">
    <name type="scientific">Paeniroseomonas aquatica</name>
    <dbReference type="NCBI Taxonomy" id="373043"/>
    <lineage>
        <taxon>Bacteria</taxon>
        <taxon>Pseudomonadati</taxon>
        <taxon>Pseudomonadota</taxon>
        <taxon>Alphaproteobacteria</taxon>
        <taxon>Acetobacterales</taxon>
        <taxon>Acetobacteraceae</taxon>
        <taxon>Paeniroseomonas</taxon>
    </lineage>
</organism>
<gene>
    <name evidence="1" type="ORF">QWZ14_26830</name>
</gene>
<accession>A0ABT8AE48</accession>
<evidence type="ECO:0000313" key="1">
    <source>
        <dbReference type="EMBL" id="MDN3568011.1"/>
    </source>
</evidence>
<evidence type="ECO:0008006" key="3">
    <source>
        <dbReference type="Google" id="ProtNLM"/>
    </source>
</evidence>
<sequence>MDTQQTVETAGTSDVPHISAQKAAAAKNAALENALEQLENLAIGTVESFDSYDSLEAGCLSCSGVKISTD</sequence>
<dbReference type="RefSeq" id="WP_290320102.1">
    <property type="nucleotide sequence ID" value="NZ_JAUFPN010000200.1"/>
</dbReference>
<protein>
    <recommendedName>
        <fullName evidence="3">Lantibiotic</fullName>
    </recommendedName>
</protein>
<dbReference type="Proteomes" id="UP001529369">
    <property type="component" value="Unassembled WGS sequence"/>
</dbReference>
<keyword evidence="2" id="KW-1185">Reference proteome</keyword>